<organism evidence="2 3">
    <name type="scientific">Pleurodeles waltl</name>
    <name type="common">Iberian ribbed newt</name>
    <dbReference type="NCBI Taxonomy" id="8319"/>
    <lineage>
        <taxon>Eukaryota</taxon>
        <taxon>Metazoa</taxon>
        <taxon>Chordata</taxon>
        <taxon>Craniata</taxon>
        <taxon>Vertebrata</taxon>
        <taxon>Euteleostomi</taxon>
        <taxon>Amphibia</taxon>
        <taxon>Batrachia</taxon>
        <taxon>Caudata</taxon>
        <taxon>Salamandroidea</taxon>
        <taxon>Salamandridae</taxon>
        <taxon>Pleurodelinae</taxon>
        <taxon>Pleurodeles</taxon>
    </lineage>
</organism>
<comment type="caution">
    <text evidence="2">The sequence shown here is derived from an EMBL/GenBank/DDBJ whole genome shotgun (WGS) entry which is preliminary data.</text>
</comment>
<sequence length="110" mass="12206">MRHLLQTRAEAKGKVDAALEQRQQRNRPAYLALPAQSEQPSGAHEVLTSMRFTGAQRRTERCEGGKGQAGGSYALAAMRQRELEEGLRCKADTKRSPGPPRLENAEDTHH</sequence>
<gene>
    <name evidence="2" type="ORF">NDU88_009593</name>
</gene>
<protein>
    <submittedName>
        <fullName evidence="2">Uncharacterized protein</fullName>
    </submittedName>
</protein>
<reference evidence="2" key="1">
    <citation type="journal article" date="2022" name="bioRxiv">
        <title>Sequencing and chromosome-scale assembly of the giantPleurodeles waltlgenome.</title>
        <authorList>
            <person name="Brown T."/>
            <person name="Elewa A."/>
            <person name="Iarovenko S."/>
            <person name="Subramanian E."/>
            <person name="Araus A.J."/>
            <person name="Petzold A."/>
            <person name="Susuki M."/>
            <person name="Suzuki K.-i.T."/>
            <person name="Hayashi T."/>
            <person name="Toyoda A."/>
            <person name="Oliveira C."/>
            <person name="Osipova E."/>
            <person name="Leigh N.D."/>
            <person name="Simon A."/>
            <person name="Yun M.H."/>
        </authorList>
    </citation>
    <scope>NUCLEOTIDE SEQUENCE</scope>
    <source>
        <strain evidence="2">20211129_DDA</strain>
        <tissue evidence="2">Liver</tissue>
    </source>
</reference>
<dbReference type="Proteomes" id="UP001066276">
    <property type="component" value="Chromosome 6"/>
</dbReference>
<name>A0AAV7QXR6_PLEWA</name>
<proteinExistence type="predicted"/>
<evidence type="ECO:0000313" key="3">
    <source>
        <dbReference type="Proteomes" id="UP001066276"/>
    </source>
</evidence>
<feature type="region of interest" description="Disordered" evidence="1">
    <location>
        <begin position="86"/>
        <end position="110"/>
    </location>
</feature>
<feature type="compositionally biased region" description="Basic and acidic residues" evidence="1">
    <location>
        <begin position="86"/>
        <end position="95"/>
    </location>
</feature>
<evidence type="ECO:0000313" key="2">
    <source>
        <dbReference type="EMBL" id="KAJ1143283.1"/>
    </source>
</evidence>
<dbReference type="EMBL" id="JANPWB010000010">
    <property type="protein sequence ID" value="KAJ1143283.1"/>
    <property type="molecule type" value="Genomic_DNA"/>
</dbReference>
<keyword evidence="3" id="KW-1185">Reference proteome</keyword>
<evidence type="ECO:0000256" key="1">
    <source>
        <dbReference type="SAM" id="MobiDB-lite"/>
    </source>
</evidence>
<accession>A0AAV7QXR6</accession>
<dbReference type="AlphaFoldDB" id="A0AAV7QXR6"/>